<name>A0A813FGL3_POLGL</name>
<dbReference type="OrthoDB" id="3255824at2759"/>
<dbReference type="Gene3D" id="3.30.1370.210">
    <property type="match status" value="1"/>
</dbReference>
<evidence type="ECO:0000259" key="6">
    <source>
        <dbReference type="PROSITE" id="PS50103"/>
    </source>
</evidence>
<feature type="zinc finger region" description="C3H1-type" evidence="4">
    <location>
        <begin position="110"/>
        <end position="137"/>
    </location>
</feature>
<evidence type="ECO:0000313" key="8">
    <source>
        <dbReference type="Proteomes" id="UP000654075"/>
    </source>
</evidence>
<feature type="compositionally biased region" description="Basic and acidic residues" evidence="5">
    <location>
        <begin position="155"/>
        <end position="182"/>
    </location>
</feature>
<dbReference type="InterPro" id="IPR036855">
    <property type="entry name" value="Znf_CCCH_sf"/>
</dbReference>
<feature type="domain" description="C3H1-type" evidence="6">
    <location>
        <begin position="110"/>
        <end position="137"/>
    </location>
</feature>
<feature type="compositionally biased region" description="Polar residues" evidence="5">
    <location>
        <begin position="1140"/>
        <end position="1159"/>
    </location>
</feature>
<evidence type="ECO:0000256" key="3">
    <source>
        <dbReference type="ARBA" id="ARBA00022833"/>
    </source>
</evidence>
<protein>
    <recommendedName>
        <fullName evidence="6">C3H1-type domain-containing protein</fullName>
    </recommendedName>
</protein>
<reference evidence="7" key="1">
    <citation type="submission" date="2021-02" db="EMBL/GenBank/DDBJ databases">
        <authorList>
            <person name="Dougan E. K."/>
            <person name="Rhodes N."/>
            <person name="Thang M."/>
            <person name="Chan C."/>
        </authorList>
    </citation>
    <scope>NUCLEOTIDE SEQUENCE</scope>
</reference>
<dbReference type="SMART" id="SM00356">
    <property type="entry name" value="ZnF_C3H1"/>
    <property type="match status" value="3"/>
</dbReference>
<dbReference type="Gene3D" id="4.10.1000.10">
    <property type="entry name" value="Zinc finger, CCCH-type"/>
    <property type="match status" value="1"/>
</dbReference>
<gene>
    <name evidence="7" type="ORF">PGLA1383_LOCUS28846</name>
</gene>
<evidence type="ECO:0000256" key="4">
    <source>
        <dbReference type="PROSITE-ProRule" id="PRU00723"/>
    </source>
</evidence>
<feature type="region of interest" description="Disordered" evidence="5">
    <location>
        <begin position="1140"/>
        <end position="1160"/>
    </location>
</feature>
<sequence length="1250" mass="136581">MQGRNAQRMGYKKTTFVEDPDAAGALDKDNGRGARYEGQFFKTKVCMFWEKGLCTRGYGCKYAHGGTEINIMPDLTNTSLCPAISKDGHCNRPNCTFAHSLENLRATQKFYKTSMCSFSRFGRCRMASECRHAHDLSELRPMPDGEVAPVQVPSGRREMGRAGRSGGRAERARHAVKGRKEEDENDDLGSLPTWERTETTPAMMGGWGTSNCSPGVQPRMRSMDLPSTTKSWADLSKSDDEDEDLDSAFGADMWVRMQTDPVKRGPAHQSNQGYGGHGIPQSGFGRSMYEFDGPTEQVAVGIGTVKEDRVTTTFSRFGRRLTPSPQVMVPVPVAMPAHPLMDVSSGNSVEAITFVRVASSCISLSAPSAWSGPSDHVAVHIAVKVYYEKVLELLEGASSEEIQVVREADKSQALLKTETRQTKSPFSSLQGLPSGLGRSYPKEGVSLGPKVPPSSGEEDEESSDAGAEGFGRPRRIYGQEKSKKKTKGSATRASAGPTLLELVRTMFAGEVQKNSGGGGYQTKDHGGGISDGSGSGSDTDSDDPDNLLKGSKKAFKNIHKIKRSIKSRPGRLIKRWETRVREDLGVVEGQPWTVKDWLKQQPWGKRRGLYRGGYQDIVVYELLRQNKPDQACAQLVQNLKSKLQCALADGSWDQVGLLRGLPDPVGNINFAGDAGEMSVILRYTMPLRELKMKAAGKMPQLSEEDSYEAVGANGEGGGGGRNTAFLRFRKWLDVRFKQFQVYSSGYRHDAAVTSSTMAFRSEVRASAPLDGDLSGVSLSGGARAFDIALERLDKCGGYSLNPFHDLEESSRTALPVVPSRVAVPKNAGAIDPSRYLCPARRAVFSGLEKLKLEENIWPLPLPTACHRMGDSNACDIAQLVHKGAPDKGFRDKLQFRAWGAEVDGDCGIVAAPLDIRRHLWRLARTVLTVGKSTLKVLQKLMGYFVFAFSTRRKLLCLFQHMCTFMESVKPGLVVRFPLHMLDEMRSAALRLPLSFHDMRRPINSDLGYRCYLIRALLRLAEVRGSHVRLTGLTSDKDIDRLIPHCGDVDALATSLDWQVVLNDSQVCVGALGKGRSSSFQLNGIMRGMLGYLICTDTTLRLVWVGTKSNPADAPSRFEPLAAPAPIPTWALPAFAPAANNDLNMDNHSTPPSKQRNSARGSEIFAGSGRITAAMKAAGVSMHDPYDLLYGVGWNAMRPNIDNLFKSKLGHKDGGALRGKSAKAAAAYPQLFCDAFARRWQAGSAKVAARS</sequence>
<feature type="zinc finger region" description="C3H1-type" evidence="4">
    <location>
        <begin position="40"/>
        <end position="67"/>
    </location>
</feature>
<evidence type="ECO:0000256" key="5">
    <source>
        <dbReference type="SAM" id="MobiDB-lite"/>
    </source>
</evidence>
<feature type="region of interest" description="Disordered" evidence="5">
    <location>
        <begin position="141"/>
        <end position="244"/>
    </location>
</feature>
<evidence type="ECO:0000313" key="7">
    <source>
        <dbReference type="EMBL" id="CAE8611036.1"/>
    </source>
</evidence>
<dbReference type="AlphaFoldDB" id="A0A813FGL3"/>
<feature type="region of interest" description="Disordered" evidence="5">
    <location>
        <begin position="512"/>
        <end position="550"/>
    </location>
</feature>
<dbReference type="GO" id="GO:0008270">
    <property type="term" value="F:zinc ion binding"/>
    <property type="evidence" value="ECO:0007669"/>
    <property type="project" value="UniProtKB-KW"/>
</dbReference>
<feature type="region of interest" description="Disordered" evidence="5">
    <location>
        <begin position="416"/>
        <end position="497"/>
    </location>
</feature>
<feature type="zinc finger region" description="C3H1-type" evidence="4">
    <location>
        <begin position="75"/>
        <end position="102"/>
    </location>
</feature>
<evidence type="ECO:0000256" key="1">
    <source>
        <dbReference type="ARBA" id="ARBA00022723"/>
    </source>
</evidence>
<evidence type="ECO:0000256" key="2">
    <source>
        <dbReference type="ARBA" id="ARBA00022771"/>
    </source>
</evidence>
<organism evidence="7 8">
    <name type="scientific">Polarella glacialis</name>
    <name type="common">Dinoflagellate</name>
    <dbReference type="NCBI Taxonomy" id="89957"/>
    <lineage>
        <taxon>Eukaryota</taxon>
        <taxon>Sar</taxon>
        <taxon>Alveolata</taxon>
        <taxon>Dinophyceae</taxon>
        <taxon>Suessiales</taxon>
        <taxon>Suessiaceae</taxon>
        <taxon>Polarella</taxon>
    </lineage>
</organism>
<dbReference type="InterPro" id="IPR000571">
    <property type="entry name" value="Znf_CCCH"/>
</dbReference>
<accession>A0A813FGL3</accession>
<keyword evidence="3 4" id="KW-0862">Zinc</keyword>
<keyword evidence="8" id="KW-1185">Reference proteome</keyword>
<dbReference type="EMBL" id="CAJNNV010024889">
    <property type="protein sequence ID" value="CAE8611036.1"/>
    <property type="molecule type" value="Genomic_DNA"/>
</dbReference>
<comment type="caution">
    <text evidence="7">The sequence shown here is derived from an EMBL/GenBank/DDBJ whole genome shotgun (WGS) entry which is preliminary data.</text>
</comment>
<feature type="domain" description="C3H1-type" evidence="6">
    <location>
        <begin position="40"/>
        <end position="67"/>
    </location>
</feature>
<keyword evidence="1 4" id="KW-0479">Metal-binding</keyword>
<dbReference type="SUPFAM" id="SSF90229">
    <property type="entry name" value="CCCH zinc finger"/>
    <property type="match status" value="2"/>
</dbReference>
<proteinExistence type="predicted"/>
<feature type="domain" description="C3H1-type" evidence="6">
    <location>
        <begin position="75"/>
        <end position="102"/>
    </location>
</feature>
<dbReference type="Proteomes" id="UP000654075">
    <property type="component" value="Unassembled WGS sequence"/>
</dbReference>
<keyword evidence="2 4" id="KW-0863">Zinc-finger</keyword>
<dbReference type="PROSITE" id="PS50103">
    <property type="entry name" value="ZF_C3H1"/>
    <property type="match status" value="3"/>
</dbReference>
<feature type="compositionally biased region" description="Polar residues" evidence="5">
    <location>
        <begin position="422"/>
        <end position="431"/>
    </location>
</feature>